<feature type="domain" description="GST C-terminal" evidence="2">
    <location>
        <begin position="91"/>
        <end position="208"/>
    </location>
</feature>
<dbReference type="CDD" id="cd00299">
    <property type="entry name" value="GST_C_family"/>
    <property type="match status" value="1"/>
</dbReference>
<dbReference type="InterPro" id="IPR010987">
    <property type="entry name" value="Glutathione-S-Trfase_C-like"/>
</dbReference>
<dbReference type="InterPro" id="IPR040079">
    <property type="entry name" value="Glutathione_S-Trfase"/>
</dbReference>
<evidence type="ECO:0000259" key="2">
    <source>
        <dbReference type="PROSITE" id="PS50405"/>
    </source>
</evidence>
<proteinExistence type="predicted"/>
<keyword evidence="4" id="KW-1185">Reference proteome</keyword>
<gene>
    <name evidence="3" type="ORF">M9978_08820</name>
</gene>
<evidence type="ECO:0000313" key="4">
    <source>
        <dbReference type="Proteomes" id="UP001139451"/>
    </source>
</evidence>
<dbReference type="PROSITE" id="PS50404">
    <property type="entry name" value="GST_NTER"/>
    <property type="match status" value="1"/>
</dbReference>
<feature type="domain" description="GST N-terminal" evidence="1">
    <location>
        <begin position="1"/>
        <end position="81"/>
    </location>
</feature>
<dbReference type="InterPro" id="IPR036282">
    <property type="entry name" value="Glutathione-S-Trfase_C_sf"/>
</dbReference>
<dbReference type="PANTHER" id="PTHR43968">
    <property type="match status" value="1"/>
</dbReference>
<evidence type="ECO:0000313" key="3">
    <source>
        <dbReference type="EMBL" id="MCP3730531.1"/>
    </source>
</evidence>
<dbReference type="InterPro" id="IPR036249">
    <property type="entry name" value="Thioredoxin-like_sf"/>
</dbReference>
<dbReference type="SFLD" id="SFLDG00358">
    <property type="entry name" value="Main_(cytGST)"/>
    <property type="match status" value="1"/>
</dbReference>
<dbReference type="InterPro" id="IPR004046">
    <property type="entry name" value="GST_C"/>
</dbReference>
<reference evidence="3" key="1">
    <citation type="submission" date="2022-05" db="EMBL/GenBank/DDBJ databases">
        <title>Sphingomonas sp. strain MG17 Genome sequencing and assembly.</title>
        <authorList>
            <person name="Kim I."/>
        </authorList>
    </citation>
    <scope>NUCLEOTIDE SEQUENCE</scope>
    <source>
        <strain evidence="3">MG17</strain>
    </source>
</reference>
<dbReference type="PROSITE" id="PS50405">
    <property type="entry name" value="GST_CTER"/>
    <property type="match status" value="1"/>
</dbReference>
<dbReference type="Gene3D" id="1.20.1050.10">
    <property type="match status" value="1"/>
</dbReference>
<dbReference type="RefSeq" id="WP_254292658.1">
    <property type="nucleotide sequence ID" value="NZ_JAMLDX010000005.1"/>
</dbReference>
<organism evidence="3 4">
    <name type="scientific">Sphingomonas tagetis</name>
    <dbReference type="NCBI Taxonomy" id="2949092"/>
    <lineage>
        <taxon>Bacteria</taxon>
        <taxon>Pseudomonadati</taxon>
        <taxon>Pseudomonadota</taxon>
        <taxon>Alphaproteobacteria</taxon>
        <taxon>Sphingomonadales</taxon>
        <taxon>Sphingomonadaceae</taxon>
        <taxon>Sphingomonas</taxon>
    </lineage>
</organism>
<dbReference type="InterPro" id="IPR050983">
    <property type="entry name" value="GST_Omega/HSP26"/>
</dbReference>
<dbReference type="Pfam" id="PF00043">
    <property type="entry name" value="GST_C"/>
    <property type="match status" value="1"/>
</dbReference>
<dbReference type="EMBL" id="JAMLDX010000005">
    <property type="protein sequence ID" value="MCP3730531.1"/>
    <property type="molecule type" value="Genomic_DNA"/>
</dbReference>
<accession>A0A9X2HG64</accession>
<dbReference type="CDD" id="cd00570">
    <property type="entry name" value="GST_N_family"/>
    <property type="match status" value="1"/>
</dbReference>
<name>A0A9X2HG64_9SPHN</name>
<dbReference type="InterPro" id="IPR004045">
    <property type="entry name" value="Glutathione_S-Trfase_N"/>
</dbReference>
<dbReference type="Gene3D" id="3.40.30.10">
    <property type="entry name" value="Glutaredoxin"/>
    <property type="match status" value="1"/>
</dbReference>
<dbReference type="SFLD" id="SFLDS00019">
    <property type="entry name" value="Glutathione_Transferase_(cytos"/>
    <property type="match status" value="1"/>
</dbReference>
<dbReference type="SUPFAM" id="SSF47616">
    <property type="entry name" value="GST C-terminal domain-like"/>
    <property type="match status" value="1"/>
</dbReference>
<sequence>MLRLHYHPFAQYCQKVLIALYEHDLPFERVVVDLGDPGQRAALTTVWPFTKFPALEAGDGTVLGESGVIVEYLDSLAPRRLPLVPEQRIAGLEPRMLERVIDNYIADPLARIVVASFTGRAIDEAAEMATIATAYDFLEARLDGRQWGAGPDFGLADCAAGPALFYANLKVPIGKRRRLTTWFERLCARPSFARVIDEARPYRDGTPFDWPPGY</sequence>
<dbReference type="GO" id="GO:0005737">
    <property type="term" value="C:cytoplasm"/>
    <property type="evidence" value="ECO:0007669"/>
    <property type="project" value="TreeGrafter"/>
</dbReference>
<dbReference type="PANTHER" id="PTHR43968:SF6">
    <property type="entry name" value="GLUTATHIONE S-TRANSFERASE OMEGA"/>
    <property type="match status" value="1"/>
</dbReference>
<evidence type="ECO:0000259" key="1">
    <source>
        <dbReference type="PROSITE" id="PS50404"/>
    </source>
</evidence>
<comment type="caution">
    <text evidence="3">The sequence shown here is derived from an EMBL/GenBank/DDBJ whole genome shotgun (WGS) entry which is preliminary data.</text>
</comment>
<dbReference type="Pfam" id="PF13417">
    <property type="entry name" value="GST_N_3"/>
    <property type="match status" value="1"/>
</dbReference>
<dbReference type="SUPFAM" id="SSF52833">
    <property type="entry name" value="Thioredoxin-like"/>
    <property type="match status" value="1"/>
</dbReference>
<dbReference type="AlphaFoldDB" id="A0A9X2HG64"/>
<protein>
    <submittedName>
        <fullName evidence="3">Glutathione S-transferase family protein</fullName>
    </submittedName>
</protein>
<dbReference type="Proteomes" id="UP001139451">
    <property type="component" value="Unassembled WGS sequence"/>
</dbReference>